<dbReference type="EMBL" id="MN739588">
    <property type="protein sequence ID" value="QHT14679.1"/>
    <property type="molecule type" value="Genomic_DNA"/>
</dbReference>
<organism evidence="4">
    <name type="scientific">viral metagenome</name>
    <dbReference type="NCBI Taxonomy" id="1070528"/>
    <lineage>
        <taxon>unclassified sequences</taxon>
        <taxon>metagenomes</taxon>
        <taxon>organismal metagenomes</taxon>
    </lineage>
</organism>
<proteinExistence type="predicted"/>
<reference evidence="4" key="1">
    <citation type="journal article" date="2020" name="Nature">
        <title>Giant virus diversity and host interactions through global metagenomics.</title>
        <authorList>
            <person name="Schulz F."/>
            <person name="Roux S."/>
            <person name="Paez-Espino D."/>
            <person name="Jungbluth S."/>
            <person name="Walsh D.A."/>
            <person name="Denef V.J."/>
            <person name="McMahon K.D."/>
            <person name="Konstantinidis K.T."/>
            <person name="Eloe-Fadrosh E.A."/>
            <person name="Kyrpides N.C."/>
            <person name="Woyke T."/>
        </authorList>
    </citation>
    <scope>NUCLEOTIDE SEQUENCE</scope>
    <source>
        <strain evidence="4">GVMAG-M-3300023174-141</strain>
    </source>
</reference>
<feature type="coiled-coil region" evidence="1">
    <location>
        <begin position="268"/>
        <end position="309"/>
    </location>
</feature>
<keyword evidence="3" id="KW-0812">Transmembrane</keyword>
<sequence length="398" mass="44915">MAEEGVNVINGSNTRPRSRSVSPVRGAPGAEEQPKEKRFLNGWSKEQEILMAEWSDLAMCYRWLHDKSEKHFHSKTIWINLPVIVLTTLGGTANFGIQSLFDDDSSKKYASFAIGGVSLVAGLLTTIGNYLRYPQLEESHRVASIAWGKFQRLIAVELALKPDDRIDSLDFLKICRADLDRLIEQSPPIPQESIDLFTVLFGSITDLKRPDICGDLKHTQVFESSEARLKQVATEAALLLRHKKKALNELLSPQIQNTIRTQIDTRLSEALEERKKALAEEIEIQKAGIQETEEEYQRVLESRQKKIMEEIEAEKKRMIPETSVANSFNSIKPRGSSFETRLQFKNNPLFTRAPSSVAPSRRPSLRPLDEQPKEPISISTEPAVNVVVIPRSDESNSK</sequence>
<evidence type="ECO:0008006" key="5">
    <source>
        <dbReference type="Google" id="ProtNLM"/>
    </source>
</evidence>
<feature type="transmembrane region" description="Helical" evidence="3">
    <location>
        <begin position="77"/>
        <end position="97"/>
    </location>
</feature>
<evidence type="ECO:0000313" key="4">
    <source>
        <dbReference type="EMBL" id="QHT14679.1"/>
    </source>
</evidence>
<dbReference type="NCBIfam" id="NF033632">
    <property type="entry name" value="SLATT_4"/>
    <property type="match status" value="1"/>
</dbReference>
<feature type="compositionally biased region" description="Low complexity" evidence="2">
    <location>
        <begin position="352"/>
        <end position="366"/>
    </location>
</feature>
<keyword evidence="1" id="KW-0175">Coiled coil</keyword>
<dbReference type="AlphaFoldDB" id="A0A6C0DFD9"/>
<feature type="region of interest" description="Disordered" evidence="2">
    <location>
        <begin position="1"/>
        <end position="35"/>
    </location>
</feature>
<name>A0A6C0DFD9_9ZZZZ</name>
<evidence type="ECO:0000256" key="3">
    <source>
        <dbReference type="SAM" id="Phobius"/>
    </source>
</evidence>
<protein>
    <recommendedName>
        <fullName evidence="5">SMODS and SLOG-associating 2TM effector domain-containing protein</fullName>
    </recommendedName>
</protein>
<evidence type="ECO:0000256" key="1">
    <source>
        <dbReference type="SAM" id="Coils"/>
    </source>
</evidence>
<feature type="region of interest" description="Disordered" evidence="2">
    <location>
        <begin position="349"/>
        <end position="380"/>
    </location>
</feature>
<accession>A0A6C0DFD9</accession>
<feature type="transmembrane region" description="Helical" evidence="3">
    <location>
        <begin position="109"/>
        <end position="131"/>
    </location>
</feature>
<evidence type="ECO:0000256" key="2">
    <source>
        <dbReference type="SAM" id="MobiDB-lite"/>
    </source>
</evidence>
<keyword evidence="3" id="KW-0472">Membrane</keyword>
<keyword evidence="3" id="KW-1133">Transmembrane helix</keyword>